<dbReference type="InterPro" id="IPR038770">
    <property type="entry name" value="Na+/solute_symporter_sf"/>
</dbReference>
<evidence type="ECO:0000313" key="14">
    <source>
        <dbReference type="Proteomes" id="UP000029264"/>
    </source>
</evidence>
<name>A0A094K0F6_9GAMM</name>
<dbReference type="eggNOG" id="COG1226">
    <property type="taxonomic scope" value="Bacteria"/>
</dbReference>
<comment type="similarity">
    <text evidence="2">Belongs to the monovalent cation:proton antiporter 2 (CPA2) transporter (TC 2.A.37) family.</text>
</comment>
<dbReference type="Gene3D" id="1.20.1530.20">
    <property type="match status" value="1"/>
</dbReference>
<proteinExistence type="inferred from homology"/>
<sequence>MDQDGLFVSVLLFLLAAVVLVPLGKRVGIGPILSYLAAGVLLGPGGIAIVSEPTAVLHFAEFGVVLMLFIMGLQLSPGKLWELRSAILGLGSAQVVVSWLAISALAMQFGVALAPAVVIGAALSLSSTAFSVQLMTEQRLLATPVGRDAFGVLLMQDLAVIPMLLLTTYLAPDMADESKQAVPWYWTLLALGGFVIVGRYVLPKVLFLVASSGVREVVTALSLLLVMGSASLMAWLGLSAGMGAFLAGVMLANSSYRHQLETDIEPFKGLLLGLFFMAVGMTMDLSLILTEPLMLLGVLFSMLLIKALVLLVVGKFRKHSWRAAMTLGIVLAEGGEFAFVLLSQAQLSGLMSKSLAQALVLVIGLSMVLTPFLLKLLRAEKRKSEDTSRPADAIKVSSDCEVVIAGFGRMGQITGRILAANGIPFVALDKDAEHVDVVRQFGGEVYFGDAKRLDMLLSAGLDKARVMLIAVDSVEDSLQIVGQVQAHFPQVTIIARARDRNHAYRLMALGVTEIFRETLGSALSASEQVLHMLGMTQLQATERVKIFAEHDKAQVNASVQHRDDLKALIRISNRGRSELASLMQQDHDKGL</sequence>
<dbReference type="PANTHER" id="PTHR46157:SF4">
    <property type="entry name" value="K(+) EFFLUX ANTIPORTER 3, CHLOROPLASTIC"/>
    <property type="match status" value="1"/>
</dbReference>
<dbReference type="FunFam" id="3.40.50.720:FF:000036">
    <property type="entry name" value="Glutathione-regulated potassium-efflux system protein KefB"/>
    <property type="match status" value="1"/>
</dbReference>
<dbReference type="GO" id="GO:1902600">
    <property type="term" value="P:proton transmembrane transport"/>
    <property type="evidence" value="ECO:0007669"/>
    <property type="project" value="InterPro"/>
</dbReference>
<feature type="transmembrane region" description="Helical" evidence="11">
    <location>
        <begin position="295"/>
        <end position="314"/>
    </location>
</feature>
<dbReference type="PROSITE" id="PS51201">
    <property type="entry name" value="RCK_N"/>
    <property type="match status" value="1"/>
</dbReference>
<feature type="domain" description="RCK N-terminal" evidence="12">
    <location>
        <begin position="399"/>
        <end position="515"/>
    </location>
</feature>
<dbReference type="OrthoDB" id="9781411at2"/>
<accession>A0A094K0F6</accession>
<dbReference type="GO" id="GO:0012505">
    <property type="term" value="C:endomembrane system"/>
    <property type="evidence" value="ECO:0007669"/>
    <property type="project" value="UniProtKB-SubCell"/>
</dbReference>
<dbReference type="InterPro" id="IPR003148">
    <property type="entry name" value="RCK_N"/>
</dbReference>
<evidence type="ECO:0000259" key="12">
    <source>
        <dbReference type="PROSITE" id="PS51201"/>
    </source>
</evidence>
<keyword evidence="3" id="KW-0813">Transport</keyword>
<dbReference type="GO" id="GO:0015297">
    <property type="term" value="F:antiporter activity"/>
    <property type="evidence" value="ECO:0007669"/>
    <property type="project" value="UniProtKB-KW"/>
</dbReference>
<keyword evidence="8 11" id="KW-1133">Transmembrane helix</keyword>
<dbReference type="Gene3D" id="3.40.50.720">
    <property type="entry name" value="NAD(P)-binding Rossmann-like Domain"/>
    <property type="match status" value="1"/>
</dbReference>
<feature type="transmembrane region" description="Helical" evidence="11">
    <location>
        <begin position="152"/>
        <end position="171"/>
    </location>
</feature>
<keyword evidence="14" id="KW-1185">Reference proteome</keyword>
<gene>
    <name evidence="13" type="ORF">HR45_06540</name>
</gene>
<evidence type="ECO:0000256" key="6">
    <source>
        <dbReference type="ARBA" id="ARBA00022692"/>
    </source>
</evidence>
<feature type="transmembrane region" description="Helical" evidence="11">
    <location>
        <begin position="271"/>
        <end position="289"/>
    </location>
</feature>
<dbReference type="GO" id="GO:0008324">
    <property type="term" value="F:monoatomic cation transmembrane transporter activity"/>
    <property type="evidence" value="ECO:0007669"/>
    <property type="project" value="InterPro"/>
</dbReference>
<feature type="transmembrane region" description="Helical" evidence="11">
    <location>
        <begin position="56"/>
        <end position="75"/>
    </location>
</feature>
<evidence type="ECO:0000256" key="3">
    <source>
        <dbReference type="ARBA" id="ARBA00022448"/>
    </source>
</evidence>
<dbReference type="AlphaFoldDB" id="A0A094K0F6"/>
<evidence type="ECO:0000256" key="11">
    <source>
        <dbReference type="SAM" id="Phobius"/>
    </source>
</evidence>
<dbReference type="InterPro" id="IPR036291">
    <property type="entry name" value="NAD(P)-bd_dom_sf"/>
</dbReference>
<feature type="transmembrane region" description="Helical" evidence="11">
    <location>
        <begin position="207"/>
        <end position="226"/>
    </location>
</feature>
<evidence type="ECO:0000256" key="9">
    <source>
        <dbReference type="ARBA" id="ARBA00023065"/>
    </source>
</evidence>
<evidence type="ECO:0000256" key="8">
    <source>
        <dbReference type="ARBA" id="ARBA00022989"/>
    </source>
</evidence>
<dbReference type="SUPFAM" id="SSF51735">
    <property type="entry name" value="NAD(P)-binding Rossmann-fold domains"/>
    <property type="match status" value="1"/>
</dbReference>
<keyword evidence="4" id="KW-0050">Antiport</keyword>
<evidence type="ECO:0000256" key="2">
    <source>
        <dbReference type="ARBA" id="ARBA00005551"/>
    </source>
</evidence>
<dbReference type="STRING" id="1515746.HR45_06540"/>
<evidence type="ECO:0000256" key="7">
    <source>
        <dbReference type="ARBA" id="ARBA00022958"/>
    </source>
</evidence>
<feature type="transmembrane region" description="Helical" evidence="11">
    <location>
        <begin position="321"/>
        <end position="342"/>
    </location>
</feature>
<evidence type="ECO:0000256" key="5">
    <source>
        <dbReference type="ARBA" id="ARBA00022538"/>
    </source>
</evidence>
<dbReference type="InterPro" id="IPR004771">
    <property type="entry name" value="K/H_exchanger"/>
</dbReference>
<feature type="transmembrane region" description="Helical" evidence="11">
    <location>
        <begin position="183"/>
        <end position="202"/>
    </location>
</feature>
<keyword evidence="6 11" id="KW-0812">Transmembrane</keyword>
<dbReference type="Proteomes" id="UP000029264">
    <property type="component" value="Unassembled WGS sequence"/>
</dbReference>
<dbReference type="eggNOG" id="COG0475">
    <property type="taxonomic scope" value="Bacteria"/>
</dbReference>
<comment type="subcellular location">
    <subcellularLocation>
        <location evidence="1">Endomembrane system</location>
        <topology evidence="1">Multi-pass membrane protein</topology>
    </subcellularLocation>
</comment>
<keyword evidence="10 11" id="KW-0472">Membrane</keyword>
<dbReference type="InterPro" id="IPR006153">
    <property type="entry name" value="Cation/H_exchanger_TM"/>
</dbReference>
<dbReference type="GO" id="GO:0005886">
    <property type="term" value="C:plasma membrane"/>
    <property type="evidence" value="ECO:0007669"/>
    <property type="project" value="TreeGrafter"/>
</dbReference>
<feature type="transmembrane region" description="Helical" evidence="11">
    <location>
        <begin position="6"/>
        <end position="23"/>
    </location>
</feature>
<evidence type="ECO:0000256" key="4">
    <source>
        <dbReference type="ARBA" id="ARBA00022449"/>
    </source>
</evidence>
<evidence type="ECO:0000256" key="10">
    <source>
        <dbReference type="ARBA" id="ARBA00023136"/>
    </source>
</evidence>
<protein>
    <submittedName>
        <fullName evidence="13">Portal protein</fullName>
    </submittedName>
</protein>
<keyword evidence="9" id="KW-0406">Ion transport</keyword>
<feature type="transmembrane region" description="Helical" evidence="11">
    <location>
        <begin position="112"/>
        <end position="132"/>
    </location>
</feature>
<dbReference type="Pfam" id="PF02254">
    <property type="entry name" value="TrkA_N"/>
    <property type="match status" value="1"/>
</dbReference>
<organism evidence="13 14">
    <name type="scientific">Shewanella mangrovi</name>
    <dbReference type="NCBI Taxonomy" id="1515746"/>
    <lineage>
        <taxon>Bacteria</taxon>
        <taxon>Pseudomonadati</taxon>
        <taxon>Pseudomonadota</taxon>
        <taxon>Gammaproteobacteria</taxon>
        <taxon>Alteromonadales</taxon>
        <taxon>Shewanellaceae</taxon>
        <taxon>Shewanella</taxon>
    </lineage>
</organism>
<keyword evidence="7" id="KW-0630">Potassium</keyword>
<dbReference type="NCBIfam" id="TIGR00932">
    <property type="entry name" value="2a37"/>
    <property type="match status" value="1"/>
</dbReference>
<reference evidence="13 14" key="1">
    <citation type="submission" date="2014-06" db="EMBL/GenBank/DDBJ databases">
        <title>Shewanella sp. YQH10.</title>
        <authorList>
            <person name="Liu Y."/>
            <person name="Zeng R."/>
        </authorList>
    </citation>
    <scope>NUCLEOTIDE SEQUENCE [LARGE SCALE GENOMIC DNA]</scope>
    <source>
        <strain evidence="13 14">YQH10</strain>
    </source>
</reference>
<feature type="transmembrane region" description="Helical" evidence="11">
    <location>
        <begin position="232"/>
        <end position="251"/>
    </location>
</feature>
<evidence type="ECO:0000256" key="1">
    <source>
        <dbReference type="ARBA" id="ARBA00004127"/>
    </source>
</evidence>
<feature type="transmembrane region" description="Helical" evidence="11">
    <location>
        <begin position="354"/>
        <end position="374"/>
    </location>
</feature>
<evidence type="ECO:0000313" key="13">
    <source>
        <dbReference type="EMBL" id="KFZ38156.1"/>
    </source>
</evidence>
<comment type="caution">
    <text evidence="13">The sequence shown here is derived from an EMBL/GenBank/DDBJ whole genome shotgun (WGS) entry which is preliminary data.</text>
</comment>
<feature type="transmembrane region" description="Helical" evidence="11">
    <location>
        <begin position="87"/>
        <end position="106"/>
    </location>
</feature>
<keyword evidence="5" id="KW-0633">Potassium transport</keyword>
<dbReference type="GO" id="GO:0006813">
    <property type="term" value="P:potassium ion transport"/>
    <property type="evidence" value="ECO:0007669"/>
    <property type="project" value="UniProtKB-KW"/>
</dbReference>
<feature type="transmembrane region" description="Helical" evidence="11">
    <location>
        <begin position="32"/>
        <end position="50"/>
    </location>
</feature>
<dbReference type="RefSeq" id="WP_037440919.1">
    <property type="nucleotide sequence ID" value="NZ_JPEO01000003.1"/>
</dbReference>
<dbReference type="PANTHER" id="PTHR46157">
    <property type="entry name" value="K(+) EFFLUX ANTIPORTER 3, CHLOROPLASTIC"/>
    <property type="match status" value="1"/>
</dbReference>
<dbReference type="Pfam" id="PF00999">
    <property type="entry name" value="Na_H_Exchanger"/>
    <property type="match status" value="1"/>
</dbReference>
<dbReference type="EMBL" id="JPEO01000003">
    <property type="protein sequence ID" value="KFZ38156.1"/>
    <property type="molecule type" value="Genomic_DNA"/>
</dbReference>